<sequence length="87" mass="10481">MVFWYSLFFEEELKRFIEIRNNMIQFPGYKLENSLQYYKPEKENGSTLGGLITKVNRLYAENKKILSLVKKIEEFNSVRKKVVHNFL</sequence>
<protein>
    <submittedName>
        <fullName evidence="1">Uncharacterized protein</fullName>
    </submittedName>
</protein>
<gene>
    <name evidence="1" type="ORF">COT25_00685</name>
</gene>
<evidence type="ECO:0000313" key="2">
    <source>
        <dbReference type="Proteomes" id="UP000228711"/>
    </source>
</evidence>
<dbReference type="AlphaFoldDB" id="A0A2H0YTS0"/>
<organism evidence="1 2">
    <name type="scientific">Candidatus Kerfeldbacteria bacterium CG08_land_8_20_14_0_20_42_7</name>
    <dbReference type="NCBI Taxonomy" id="2014245"/>
    <lineage>
        <taxon>Bacteria</taxon>
        <taxon>Candidatus Kerfeldiibacteriota</taxon>
    </lineage>
</organism>
<evidence type="ECO:0000313" key="1">
    <source>
        <dbReference type="EMBL" id="PIS41895.1"/>
    </source>
</evidence>
<reference evidence="2" key="1">
    <citation type="submission" date="2017-09" db="EMBL/GenBank/DDBJ databases">
        <title>Depth-based differentiation of microbial function through sediment-hosted aquifers and enrichment of novel symbionts in the deep terrestrial subsurface.</title>
        <authorList>
            <person name="Probst A.J."/>
            <person name="Ladd B."/>
            <person name="Jarett J.K."/>
            <person name="Geller-Mcgrath D.E."/>
            <person name="Sieber C.M.K."/>
            <person name="Emerson J.B."/>
            <person name="Anantharaman K."/>
            <person name="Thomas B.C."/>
            <person name="Malmstrom R."/>
            <person name="Stieglmeier M."/>
            <person name="Klingl A."/>
            <person name="Woyke T."/>
            <person name="Ryan C.M."/>
            <person name="Banfield J.F."/>
        </authorList>
    </citation>
    <scope>NUCLEOTIDE SEQUENCE [LARGE SCALE GENOMIC DNA]</scope>
</reference>
<proteinExistence type="predicted"/>
<dbReference type="EMBL" id="PEXV01000023">
    <property type="protein sequence ID" value="PIS41895.1"/>
    <property type="molecule type" value="Genomic_DNA"/>
</dbReference>
<accession>A0A2H0YTS0</accession>
<name>A0A2H0YTS0_9BACT</name>
<comment type="caution">
    <text evidence="1">The sequence shown here is derived from an EMBL/GenBank/DDBJ whole genome shotgun (WGS) entry which is preliminary data.</text>
</comment>
<dbReference type="Proteomes" id="UP000228711">
    <property type="component" value="Unassembled WGS sequence"/>
</dbReference>